<dbReference type="PANTHER" id="PTHR43606:SF7">
    <property type="entry name" value="PHOSPHATASE, PUTATIVE (AFU_ORTHOLOGUE AFUA_6G08710)-RELATED"/>
    <property type="match status" value="1"/>
</dbReference>
<proteinExistence type="predicted"/>
<dbReference type="Pfam" id="PF09423">
    <property type="entry name" value="PhoD"/>
    <property type="match status" value="1"/>
</dbReference>
<dbReference type="InterPro" id="IPR029052">
    <property type="entry name" value="Metallo-depent_PP-like"/>
</dbReference>
<feature type="domain" description="PhoD-like phosphatase metallophosphatase" evidence="2">
    <location>
        <begin position="195"/>
        <end position="555"/>
    </location>
</feature>
<dbReference type="CDD" id="cd07389">
    <property type="entry name" value="MPP_PhoD"/>
    <property type="match status" value="1"/>
</dbReference>
<dbReference type="Proteomes" id="UP000275078">
    <property type="component" value="Unassembled WGS sequence"/>
</dbReference>
<sequence length="623" mass="70814">MGFSVNIAIVALAVSNVAYASLFEGNLNYASPSKRHTPLGINTGKLMKRQLQSPYDPKDVKFTHSVASGDPLEDSVILWTRASPLEGSSDSIITVSGTAPIYDHDNTKYVEGSDKAVCVEWKVATDDKLRKVVSKGKVWTSYEVDWTVKVDAKGLKPFTSYHYQFNVCDSDNKSPVGRTKTIPKKKDRVRKDLGFAVFSCSNFPQGFFNAYGNSARKDNVDYVIHLGDYIYEYKEGGYGWGWNMSRIAQPADSNTFTLHHYRQRYASYRSDLDLQSSHRLFPWIAVWDDHEVENNAYKFGAPKMLYDGSDLARTGGFSFDQQKANAVRAYFEWMPIRQADMDDNLRIWRDFSFGDLVDLIMLDTRNYQRDITDANGNRAYLDKIRNEQGRSLMGTQQENWFFRKLRESKAKWKVIGQQMNFANIHYIDRPNTPYNADAWEGYKASKNRTLETLRDNKIDNTVFLAGDSHAVYVSDLAYLGVQPYNKETGEGALAVEFGGTAVTSPGPAGQNGTYTKAKLASEIFVSSSEELQYQESFYRGYYEIFFNQKEARAEFFGTPVIRERNGREIKLAEFRVKDGENRLARQKGSIAVGNVVAGSLKNGVVEEGKAREYDTNERVRRRK</sequence>
<keyword evidence="5" id="KW-1185">Reference proteome</keyword>
<dbReference type="OrthoDB" id="9992270at2759"/>
<dbReference type="Gene3D" id="2.60.40.380">
    <property type="entry name" value="Purple acid phosphatase-like, N-terminal"/>
    <property type="match status" value="1"/>
</dbReference>
<reference evidence="4 5" key="1">
    <citation type="journal article" date="2018" name="Nat. Ecol. Evol.">
        <title>Pezizomycetes genomes reveal the molecular basis of ectomycorrhizal truffle lifestyle.</title>
        <authorList>
            <person name="Murat C."/>
            <person name="Payen T."/>
            <person name="Noel B."/>
            <person name="Kuo A."/>
            <person name="Morin E."/>
            <person name="Chen J."/>
            <person name="Kohler A."/>
            <person name="Krizsan K."/>
            <person name="Balestrini R."/>
            <person name="Da Silva C."/>
            <person name="Montanini B."/>
            <person name="Hainaut M."/>
            <person name="Levati E."/>
            <person name="Barry K.W."/>
            <person name="Belfiori B."/>
            <person name="Cichocki N."/>
            <person name="Clum A."/>
            <person name="Dockter R.B."/>
            <person name="Fauchery L."/>
            <person name="Guy J."/>
            <person name="Iotti M."/>
            <person name="Le Tacon F."/>
            <person name="Lindquist E.A."/>
            <person name="Lipzen A."/>
            <person name="Malagnac F."/>
            <person name="Mello A."/>
            <person name="Molinier V."/>
            <person name="Miyauchi S."/>
            <person name="Poulain J."/>
            <person name="Riccioni C."/>
            <person name="Rubini A."/>
            <person name="Sitrit Y."/>
            <person name="Splivallo R."/>
            <person name="Traeger S."/>
            <person name="Wang M."/>
            <person name="Zifcakova L."/>
            <person name="Wipf D."/>
            <person name="Zambonelli A."/>
            <person name="Paolocci F."/>
            <person name="Nowrousian M."/>
            <person name="Ottonello S."/>
            <person name="Baldrian P."/>
            <person name="Spatafora J.W."/>
            <person name="Henrissat B."/>
            <person name="Nagy L.G."/>
            <person name="Aury J.M."/>
            <person name="Wincker P."/>
            <person name="Grigoriev I.V."/>
            <person name="Bonfante P."/>
            <person name="Martin F.M."/>
        </authorList>
    </citation>
    <scope>NUCLEOTIDE SEQUENCE [LARGE SCALE GENOMIC DNA]</scope>
    <source>
        <strain evidence="4 5">RN42</strain>
    </source>
</reference>
<protein>
    <recommendedName>
        <fullName evidence="6">Alkaline phosphatase</fullName>
    </recommendedName>
</protein>
<evidence type="ECO:0000256" key="1">
    <source>
        <dbReference type="SAM" id="SignalP"/>
    </source>
</evidence>
<evidence type="ECO:0008006" key="6">
    <source>
        <dbReference type="Google" id="ProtNLM"/>
    </source>
</evidence>
<feature type="domain" description="Phospholipase D N-terminal" evidence="3">
    <location>
        <begin position="64"/>
        <end position="181"/>
    </location>
</feature>
<dbReference type="InterPro" id="IPR018946">
    <property type="entry name" value="PhoD-like_MPP"/>
</dbReference>
<evidence type="ECO:0000313" key="5">
    <source>
        <dbReference type="Proteomes" id="UP000275078"/>
    </source>
</evidence>
<dbReference type="Pfam" id="PF16655">
    <property type="entry name" value="PhoD_N"/>
    <property type="match status" value="1"/>
</dbReference>
<dbReference type="InterPro" id="IPR038607">
    <property type="entry name" value="PhoD-like_sf"/>
</dbReference>
<dbReference type="InterPro" id="IPR032093">
    <property type="entry name" value="PhoD_N"/>
</dbReference>
<dbReference type="AlphaFoldDB" id="A0A3N4HFC2"/>
<dbReference type="Gene3D" id="3.60.21.70">
    <property type="entry name" value="PhoD-like phosphatase"/>
    <property type="match status" value="1"/>
</dbReference>
<feature type="signal peptide" evidence="1">
    <location>
        <begin position="1"/>
        <end position="20"/>
    </location>
</feature>
<dbReference type="PANTHER" id="PTHR43606">
    <property type="entry name" value="PHOSPHATASE, PUTATIVE (AFU_ORTHOLOGUE AFUA_6G08710)-RELATED"/>
    <property type="match status" value="1"/>
</dbReference>
<keyword evidence="1" id="KW-0732">Signal</keyword>
<evidence type="ECO:0000313" key="4">
    <source>
        <dbReference type="EMBL" id="RPA72297.1"/>
    </source>
</evidence>
<gene>
    <name evidence="4" type="ORF">BJ508DRAFT_367333</name>
</gene>
<accession>A0A3N4HFC2</accession>
<dbReference type="InterPro" id="IPR052900">
    <property type="entry name" value="Phospholipid_Metab_Enz"/>
</dbReference>
<dbReference type="EMBL" id="ML119868">
    <property type="protein sequence ID" value="RPA72297.1"/>
    <property type="molecule type" value="Genomic_DNA"/>
</dbReference>
<evidence type="ECO:0000259" key="2">
    <source>
        <dbReference type="Pfam" id="PF09423"/>
    </source>
</evidence>
<feature type="chain" id="PRO_5018045619" description="Alkaline phosphatase" evidence="1">
    <location>
        <begin position="21"/>
        <end position="623"/>
    </location>
</feature>
<organism evidence="4 5">
    <name type="scientific">Ascobolus immersus RN42</name>
    <dbReference type="NCBI Taxonomy" id="1160509"/>
    <lineage>
        <taxon>Eukaryota</taxon>
        <taxon>Fungi</taxon>
        <taxon>Dikarya</taxon>
        <taxon>Ascomycota</taxon>
        <taxon>Pezizomycotina</taxon>
        <taxon>Pezizomycetes</taxon>
        <taxon>Pezizales</taxon>
        <taxon>Ascobolaceae</taxon>
        <taxon>Ascobolus</taxon>
    </lineage>
</organism>
<evidence type="ECO:0000259" key="3">
    <source>
        <dbReference type="Pfam" id="PF16655"/>
    </source>
</evidence>
<name>A0A3N4HFC2_ASCIM</name>
<dbReference type="SUPFAM" id="SSF56300">
    <property type="entry name" value="Metallo-dependent phosphatases"/>
    <property type="match status" value="1"/>
</dbReference>
<dbReference type="STRING" id="1160509.A0A3N4HFC2"/>